<evidence type="ECO:0000313" key="10">
    <source>
        <dbReference type="Proteomes" id="UP000261540"/>
    </source>
</evidence>
<dbReference type="Proteomes" id="UP000261540">
    <property type="component" value="Unplaced"/>
</dbReference>
<comment type="function">
    <text evidence="5">Adapter protein involved in endocytic machinery. Involved in the synaptic vesicle recycling. May facilitate clathrin-coated vesicle uncoating.</text>
</comment>
<comment type="subcellular location">
    <subcellularLocation>
        <location evidence="5">Synapse</location>
        <location evidence="5">Synaptosome</location>
    </subcellularLocation>
    <subcellularLocation>
        <location evidence="5">Cytoplasm</location>
    </subcellularLocation>
</comment>
<dbReference type="GeneTree" id="ENSGT00940000159392"/>
<evidence type="ECO:0000259" key="8">
    <source>
        <dbReference type="PROSITE" id="PS51072"/>
    </source>
</evidence>
<dbReference type="InterPro" id="IPR028565">
    <property type="entry name" value="MHD"/>
</dbReference>
<dbReference type="Gene3D" id="2.60.40.1170">
    <property type="entry name" value="Mu homology domain, subdomain B"/>
    <property type="match status" value="2"/>
</dbReference>
<dbReference type="GO" id="GO:0005737">
    <property type="term" value="C:cytoplasm"/>
    <property type="evidence" value="ECO:0007669"/>
    <property type="project" value="UniProtKB-SubCell"/>
</dbReference>
<dbReference type="GO" id="GO:0030100">
    <property type="term" value="P:regulation of endocytosis"/>
    <property type="evidence" value="ECO:0007669"/>
    <property type="project" value="UniProtKB-UniRule"/>
</dbReference>
<dbReference type="PROSITE" id="PS51070">
    <property type="entry name" value="SHD"/>
    <property type="match status" value="1"/>
</dbReference>
<dbReference type="PIRSF" id="PIRSF037099">
    <property type="entry name" value="Stonin"/>
    <property type="match status" value="1"/>
</dbReference>
<dbReference type="InterPro" id="IPR050431">
    <property type="entry name" value="Adaptor_comp_med_subunit"/>
</dbReference>
<keyword evidence="2 5" id="KW-0963">Cytoplasm</keyword>
<dbReference type="InterPro" id="IPR022699">
    <property type="entry name" value="Stonin2_N"/>
</dbReference>
<dbReference type="GeneID" id="111852624"/>
<keyword evidence="4" id="KW-0677">Repeat</keyword>
<dbReference type="FunFam" id="2.60.40.1170:FF:000018">
    <property type="entry name" value="stonin-2 isoform X2"/>
    <property type="match status" value="1"/>
</dbReference>
<dbReference type="Ensembl" id="ENSPKIT00000007404.1">
    <property type="protein sequence ID" value="ENSPKIP00000026645.1"/>
    <property type="gene ID" value="ENSPKIG00000009039.1"/>
</dbReference>
<evidence type="ECO:0000256" key="2">
    <source>
        <dbReference type="ARBA" id="ARBA00022490"/>
    </source>
</evidence>
<sequence>MAAPSSLSTPRPGWVVFTDDDPSPPGLEPHPDGGGSVVNPRPAEAPYLIHGGRTSVGVSTRQTVWAQFEDRPTTQTVPSQLQVKGTRHSVCSSPSFWSSDPPSESSGTSQSEEHSSLGDLPPLPSQTSSLTHSPNSSIFQDEGIDMESQNWPPAPKHVNGQSESHVARIASWVTFDDDDGPIFCWPGGLPQSSHDDGSMPDVDGNPVASPPSVQTRDAKRHLLDLTPEGVHPLFALGGPPLSIGMPSMKNPFLDEGLSHMQPSPINPFIDFFQEQVEAKVTPNNGCYPENTQQSCTFPPVPPGTADIKRESLLPLSTELDTPARGGVLPWPPSEKGGQSLWMAESDQQESVLLLDDPVEPGELEELPYQPGHMTPRDGWPMMLRIPEKKNIMSSRHWGPIFVKMSDAGRLQLFYEKGLEKPFKEFQLEGRHEISEHKLQSYNENDRVHTVSIDHVTYKEKRKIQSKVAVVHTPAKDQLVKLGTVDYSDFLSFTHALRDVLMLLPVEQESPSSSPSYQEEEVLVDVRDEFHGVVSKCDGRIMQQLVMTHIYVLPFVSGSPACKIGLNDVQVKGNEVVSLHDIIPNTTTRWIRLRDCQLHSSADKQEFTRNRTISFTPPAGRRFELLRFCSLFAEKSLPFTLRTVASVRGAEVELQSWLAMSTGFSSNRDPLTLIPCENVMIRYPIPQLWAKNFRRESLVGEKSLKARFNKGANFGSTITSGQEPAMRVTMGTAKYEHAFRAVVWRINSLPDKNSALSHPHTFFCRLELGSDWEVPTKFHRHLEVEFDMPAASASRTTVRSLSVGDRTDVKKWINYKAHFLYQVEMEQKNTPKLDGLHTERPGECSLQ</sequence>
<dbReference type="GO" id="GO:0043005">
    <property type="term" value="C:neuron projection"/>
    <property type="evidence" value="ECO:0007669"/>
    <property type="project" value="UniProtKB-KW"/>
</dbReference>
<evidence type="ECO:0000256" key="4">
    <source>
        <dbReference type="ARBA" id="ARBA00022737"/>
    </source>
</evidence>
<dbReference type="GO" id="GO:0045202">
    <property type="term" value="C:synapse"/>
    <property type="evidence" value="ECO:0007669"/>
    <property type="project" value="UniProtKB-SubCell"/>
</dbReference>
<organism evidence="9 10">
    <name type="scientific">Paramormyrops kingsleyae</name>
    <dbReference type="NCBI Taxonomy" id="1676925"/>
    <lineage>
        <taxon>Eukaryota</taxon>
        <taxon>Metazoa</taxon>
        <taxon>Chordata</taxon>
        <taxon>Craniata</taxon>
        <taxon>Vertebrata</taxon>
        <taxon>Euteleostomi</taxon>
        <taxon>Actinopterygii</taxon>
        <taxon>Neopterygii</taxon>
        <taxon>Teleostei</taxon>
        <taxon>Osteoglossocephala</taxon>
        <taxon>Osteoglossomorpha</taxon>
        <taxon>Osteoglossiformes</taxon>
        <taxon>Mormyridae</taxon>
        <taxon>Paramormyrops</taxon>
    </lineage>
</organism>
<reference evidence="9" key="2">
    <citation type="submission" date="2025-09" db="UniProtKB">
        <authorList>
            <consortium name="Ensembl"/>
        </authorList>
    </citation>
    <scope>IDENTIFICATION</scope>
</reference>
<feature type="region of interest" description="Disordered" evidence="6">
    <location>
        <begin position="1"/>
        <end position="140"/>
    </location>
</feature>
<dbReference type="AlphaFoldDB" id="A0A3B3S8V9"/>
<proteinExistence type="inferred from homology"/>
<protein>
    <recommendedName>
        <fullName evidence="5">Stonin-2</fullName>
    </recommendedName>
</protein>
<dbReference type="RefSeq" id="XP_023684515.1">
    <property type="nucleotide sequence ID" value="XM_023828747.2"/>
</dbReference>
<comment type="similarity">
    <text evidence="1 5">Belongs to the Stoned B family.</text>
</comment>
<dbReference type="PANTHER" id="PTHR10529">
    <property type="entry name" value="AP COMPLEX SUBUNIT MU"/>
    <property type="match status" value="1"/>
</dbReference>
<dbReference type="Pfam" id="PF12016">
    <property type="entry name" value="Stonin2_N"/>
    <property type="match status" value="1"/>
</dbReference>
<keyword evidence="10" id="KW-1185">Reference proteome</keyword>
<dbReference type="STRING" id="1676925.ENSPKIP00000026645"/>
<keyword evidence="5" id="KW-0770">Synapse</keyword>
<dbReference type="Pfam" id="PF00928">
    <property type="entry name" value="Adap_comp_sub"/>
    <property type="match status" value="1"/>
</dbReference>
<feature type="compositionally biased region" description="Polar residues" evidence="6">
    <location>
        <begin position="56"/>
        <end position="65"/>
    </location>
</feature>
<evidence type="ECO:0000259" key="7">
    <source>
        <dbReference type="PROSITE" id="PS51070"/>
    </source>
</evidence>
<dbReference type="PROSITE" id="PS51072">
    <property type="entry name" value="MHD"/>
    <property type="match status" value="1"/>
</dbReference>
<dbReference type="InterPro" id="IPR036168">
    <property type="entry name" value="AP2_Mu_C_sf"/>
</dbReference>
<dbReference type="SUPFAM" id="SSF49447">
    <property type="entry name" value="Second domain of Mu2 adaptin subunit (ap50) of ap2 adaptor"/>
    <property type="match status" value="1"/>
</dbReference>
<dbReference type="OrthoDB" id="10063141at2759"/>
<feature type="region of interest" description="Disordered" evidence="6">
    <location>
        <begin position="188"/>
        <end position="213"/>
    </location>
</feature>
<feature type="compositionally biased region" description="Low complexity" evidence="6">
    <location>
        <begin position="89"/>
        <end position="110"/>
    </location>
</feature>
<dbReference type="GO" id="GO:0006897">
    <property type="term" value="P:endocytosis"/>
    <property type="evidence" value="ECO:0007669"/>
    <property type="project" value="UniProtKB-KW"/>
</dbReference>
<accession>A0A3B3S8V9</accession>
<feature type="compositionally biased region" description="Polar residues" evidence="6">
    <location>
        <begin position="125"/>
        <end position="139"/>
    </location>
</feature>
<dbReference type="RefSeq" id="XP_023684516.1">
    <property type="nucleotide sequence ID" value="XM_023828748.2"/>
</dbReference>
<keyword evidence="5" id="KW-0771">Synaptosome</keyword>
<evidence type="ECO:0000256" key="1">
    <source>
        <dbReference type="ARBA" id="ARBA00005579"/>
    </source>
</evidence>
<feature type="compositionally biased region" description="Polar residues" evidence="6">
    <location>
        <begin position="73"/>
        <end position="83"/>
    </location>
</feature>
<dbReference type="InterPro" id="IPR012320">
    <property type="entry name" value="SHD_dom"/>
</dbReference>
<name>A0A3B3S8V9_9TELE</name>
<evidence type="ECO:0000256" key="3">
    <source>
        <dbReference type="ARBA" id="ARBA00022583"/>
    </source>
</evidence>
<keyword evidence="3 5" id="KW-0254">Endocytosis</keyword>
<evidence type="ECO:0000256" key="5">
    <source>
        <dbReference type="PIRNR" id="PIRNR037099"/>
    </source>
</evidence>
<evidence type="ECO:0000256" key="6">
    <source>
        <dbReference type="SAM" id="MobiDB-lite"/>
    </source>
</evidence>
<reference evidence="9" key="1">
    <citation type="submission" date="2025-08" db="UniProtKB">
        <authorList>
            <consortium name="Ensembl"/>
        </authorList>
    </citation>
    <scope>IDENTIFICATION</scope>
</reference>
<evidence type="ECO:0000313" key="9">
    <source>
        <dbReference type="Ensembl" id="ENSPKIP00000026645.1"/>
    </source>
</evidence>
<dbReference type="RefSeq" id="XP_023684517.1">
    <property type="nucleotide sequence ID" value="XM_023828749.2"/>
</dbReference>
<dbReference type="InterPro" id="IPR017110">
    <property type="entry name" value="Stonin"/>
</dbReference>
<feature type="domain" description="SHD" evidence="7">
    <location>
        <begin position="378"/>
        <end position="511"/>
    </location>
</feature>
<feature type="domain" description="MHD" evidence="8">
    <location>
        <begin position="518"/>
        <end position="825"/>
    </location>
</feature>